<protein>
    <submittedName>
        <fullName evidence="13">NADH dehydrogenase [ubiquinone] 1 beta subcomplex subunit 3 isoform X1</fullName>
    </submittedName>
</protein>
<gene>
    <name evidence="13" type="primary">LOC100900656</name>
</gene>
<comment type="function">
    <text evidence="1">Accessory subunit of the mitochondrial membrane respiratory chain NADH dehydrogenase (Complex I), that is believed not to be involved in catalysis. Complex I functions in the transfer of electrons from NADH to the respiratory chain. The immediate electron acceptor for the enzyme is believed to be ubiquinone.</text>
</comment>
<dbReference type="InterPro" id="IPR012576">
    <property type="entry name" value="NDUFB3"/>
</dbReference>
<dbReference type="GeneID" id="100900656"/>
<keyword evidence="11" id="KW-0472">Membrane</keyword>
<sequence length="145" mass="16444">MSDVDMRSIHRNSLSEPTSFKVSHSFRCRNLNRVRNSQMGHGHHEPEAIVPKDHTIYKPDGIRQLDTLKERLAKKGLKDPWMRNEVWRYQHQEASAAARMLEMAGGWRCIGIGAAIGAVGALLSKYTTEDHHHGEGHEDGHGKHH</sequence>
<keyword evidence="4" id="KW-0813">Transport</keyword>
<comment type="similarity">
    <text evidence="3">Belongs to the complex I NDUFB3 subunit family.</text>
</comment>
<accession>A0AAJ7L668</accession>
<evidence type="ECO:0000313" key="12">
    <source>
        <dbReference type="Proteomes" id="UP000694867"/>
    </source>
</evidence>
<dbReference type="GO" id="GO:0005743">
    <property type="term" value="C:mitochondrial inner membrane"/>
    <property type="evidence" value="ECO:0007669"/>
    <property type="project" value="UniProtKB-SubCell"/>
</dbReference>
<dbReference type="Pfam" id="PF08122">
    <property type="entry name" value="NDUF_B12"/>
    <property type="match status" value="1"/>
</dbReference>
<comment type="subcellular location">
    <subcellularLocation>
        <location evidence="2">Mitochondrion inner membrane</location>
        <topology evidence="2">Single-pass membrane protein</topology>
        <orientation evidence="2">Matrix side</orientation>
    </subcellularLocation>
</comment>
<evidence type="ECO:0000256" key="6">
    <source>
        <dbReference type="ARBA" id="ARBA00022692"/>
    </source>
</evidence>
<keyword evidence="7" id="KW-0999">Mitochondrion inner membrane</keyword>
<evidence type="ECO:0000256" key="8">
    <source>
        <dbReference type="ARBA" id="ARBA00022982"/>
    </source>
</evidence>
<dbReference type="Proteomes" id="UP000694867">
    <property type="component" value="Unplaced"/>
</dbReference>
<keyword evidence="9" id="KW-1133">Transmembrane helix</keyword>
<keyword evidence="12" id="KW-1185">Reference proteome</keyword>
<evidence type="ECO:0000256" key="10">
    <source>
        <dbReference type="ARBA" id="ARBA00023128"/>
    </source>
</evidence>
<evidence type="ECO:0000256" key="11">
    <source>
        <dbReference type="ARBA" id="ARBA00023136"/>
    </source>
</evidence>
<reference evidence="13" key="1">
    <citation type="submission" date="2025-08" db="UniProtKB">
        <authorList>
            <consortium name="RefSeq"/>
        </authorList>
    </citation>
    <scope>IDENTIFICATION</scope>
</reference>
<evidence type="ECO:0000256" key="9">
    <source>
        <dbReference type="ARBA" id="ARBA00022989"/>
    </source>
</evidence>
<keyword evidence="6" id="KW-0812">Transmembrane</keyword>
<evidence type="ECO:0000256" key="3">
    <source>
        <dbReference type="ARBA" id="ARBA00005667"/>
    </source>
</evidence>
<evidence type="ECO:0000256" key="1">
    <source>
        <dbReference type="ARBA" id="ARBA00003195"/>
    </source>
</evidence>
<keyword evidence="10" id="KW-0496">Mitochondrion</keyword>
<evidence type="ECO:0000313" key="13">
    <source>
        <dbReference type="RefSeq" id="XP_018496923.1"/>
    </source>
</evidence>
<dbReference type="RefSeq" id="XP_018496923.1">
    <property type="nucleotide sequence ID" value="XM_018641407.1"/>
</dbReference>
<evidence type="ECO:0000256" key="5">
    <source>
        <dbReference type="ARBA" id="ARBA00022660"/>
    </source>
</evidence>
<keyword evidence="8" id="KW-0249">Electron transport</keyword>
<evidence type="ECO:0000256" key="7">
    <source>
        <dbReference type="ARBA" id="ARBA00022792"/>
    </source>
</evidence>
<organism evidence="12 13">
    <name type="scientific">Galendromus occidentalis</name>
    <name type="common">western predatory mite</name>
    <dbReference type="NCBI Taxonomy" id="34638"/>
    <lineage>
        <taxon>Eukaryota</taxon>
        <taxon>Metazoa</taxon>
        <taxon>Ecdysozoa</taxon>
        <taxon>Arthropoda</taxon>
        <taxon>Chelicerata</taxon>
        <taxon>Arachnida</taxon>
        <taxon>Acari</taxon>
        <taxon>Parasitiformes</taxon>
        <taxon>Mesostigmata</taxon>
        <taxon>Gamasina</taxon>
        <taxon>Phytoseioidea</taxon>
        <taxon>Phytoseiidae</taxon>
        <taxon>Typhlodrominae</taxon>
        <taxon>Galendromus</taxon>
    </lineage>
</organism>
<keyword evidence="5" id="KW-0679">Respiratory chain</keyword>
<dbReference type="CTD" id="37466"/>
<dbReference type="GO" id="GO:0022900">
    <property type="term" value="P:electron transport chain"/>
    <property type="evidence" value="ECO:0007669"/>
    <property type="project" value="InterPro"/>
</dbReference>
<evidence type="ECO:0000256" key="4">
    <source>
        <dbReference type="ARBA" id="ARBA00022448"/>
    </source>
</evidence>
<evidence type="ECO:0000256" key="2">
    <source>
        <dbReference type="ARBA" id="ARBA00004298"/>
    </source>
</evidence>
<dbReference type="AlphaFoldDB" id="A0AAJ7L668"/>
<proteinExistence type="inferred from homology"/>
<name>A0AAJ7L668_9ACAR</name>